<keyword evidence="3 6" id="KW-0812">Transmembrane</keyword>
<feature type="transmembrane region" description="Helical" evidence="6">
    <location>
        <begin position="15"/>
        <end position="37"/>
    </location>
</feature>
<dbReference type="Pfam" id="PF02687">
    <property type="entry name" value="FtsX"/>
    <property type="match status" value="1"/>
</dbReference>
<dbReference type="InterPro" id="IPR003838">
    <property type="entry name" value="ABC3_permease_C"/>
</dbReference>
<keyword evidence="2" id="KW-1003">Cell membrane</keyword>
<protein>
    <recommendedName>
        <fullName evidence="7">ABC3 transporter permease C-terminal domain-containing protein</fullName>
    </recommendedName>
</protein>
<comment type="caution">
    <text evidence="8">The sequence shown here is derived from an EMBL/GenBank/DDBJ whole genome shotgun (WGS) entry which is preliminary data.</text>
</comment>
<name>R1AUA6_9FIRM</name>
<keyword evidence="5 6" id="KW-0472">Membrane</keyword>
<evidence type="ECO:0000256" key="5">
    <source>
        <dbReference type="ARBA" id="ARBA00023136"/>
    </source>
</evidence>
<feature type="transmembrane region" description="Helical" evidence="6">
    <location>
        <begin position="316"/>
        <end position="338"/>
    </location>
</feature>
<evidence type="ECO:0000256" key="1">
    <source>
        <dbReference type="ARBA" id="ARBA00004651"/>
    </source>
</evidence>
<evidence type="ECO:0000313" key="8">
    <source>
        <dbReference type="EMBL" id="EOD00247.1"/>
    </source>
</evidence>
<evidence type="ECO:0000256" key="3">
    <source>
        <dbReference type="ARBA" id="ARBA00022692"/>
    </source>
</evidence>
<evidence type="ECO:0000256" key="4">
    <source>
        <dbReference type="ARBA" id="ARBA00022989"/>
    </source>
</evidence>
<organism evidence="8 9">
    <name type="scientific">Caldisalinibacter kiritimatiensis</name>
    <dbReference type="NCBI Taxonomy" id="1304284"/>
    <lineage>
        <taxon>Bacteria</taxon>
        <taxon>Bacillati</taxon>
        <taxon>Bacillota</taxon>
        <taxon>Tissierellia</taxon>
        <taxon>Tissierellales</taxon>
        <taxon>Thermohalobacteraceae</taxon>
        <taxon>Caldisalinibacter</taxon>
    </lineage>
</organism>
<sequence length="393" mass="45545">MKIVLLFFRRNFKKFTGIMFSMISFLLVMNLILGIVLSVKEHFKNDLVDNSDLYFIEVFNEDSPMDIPPELRKEVNSFDGVESSFFDFSHPVKITDSQKNNLDMTNILGVEIKALKYFNIEDTNVKDDFIFINKKLSNNEKFKGLKKGDKVYIRDYKYVEKDGEMNGVEYLTERTFYGFFEFNENHIFRNNISLINYNTAEKIARGMTKTGKPYFSRFIVIVPEVDKLKHVANMIESKNNNLTARYTLESTGNLPGFAVIIVAVSVLIIGILFLISIFNVSSNISQILNLRKRDFVLFNIFGIEDKKVEGMFMIELAIHGILTFTISTTITGVLFYLLKRFLEFDIFSQYIHLYILVNFVLAVGMLVLIGIIKLNTTFKSNNSMKFYKEVLKQ</sequence>
<accession>R1AUA6</accession>
<dbReference type="EMBL" id="ARZA01000196">
    <property type="protein sequence ID" value="EOD00247.1"/>
    <property type="molecule type" value="Genomic_DNA"/>
</dbReference>
<evidence type="ECO:0000256" key="6">
    <source>
        <dbReference type="SAM" id="Phobius"/>
    </source>
</evidence>
<gene>
    <name evidence="8" type="ORF">L21TH_1721</name>
</gene>
<comment type="subcellular location">
    <subcellularLocation>
        <location evidence="1">Cell membrane</location>
        <topology evidence="1">Multi-pass membrane protein</topology>
    </subcellularLocation>
</comment>
<keyword evidence="9" id="KW-1185">Reference proteome</keyword>
<dbReference type="eggNOG" id="ENOG50343P2">
    <property type="taxonomic scope" value="Bacteria"/>
</dbReference>
<evidence type="ECO:0000259" key="7">
    <source>
        <dbReference type="Pfam" id="PF02687"/>
    </source>
</evidence>
<proteinExistence type="predicted"/>
<dbReference type="OrthoDB" id="2083433at2"/>
<evidence type="ECO:0000313" key="9">
    <source>
        <dbReference type="Proteomes" id="UP000013378"/>
    </source>
</evidence>
<feature type="transmembrane region" description="Helical" evidence="6">
    <location>
        <begin position="350"/>
        <end position="372"/>
    </location>
</feature>
<dbReference type="RefSeq" id="WP_006314181.1">
    <property type="nucleotide sequence ID" value="NZ_ARZA01000196.1"/>
</dbReference>
<dbReference type="STRING" id="1304284.L21TH_1721"/>
<dbReference type="GO" id="GO:0005886">
    <property type="term" value="C:plasma membrane"/>
    <property type="evidence" value="ECO:0007669"/>
    <property type="project" value="UniProtKB-SubCell"/>
</dbReference>
<keyword evidence="4 6" id="KW-1133">Transmembrane helix</keyword>
<feature type="domain" description="ABC3 transporter permease C-terminal" evidence="7">
    <location>
        <begin position="267"/>
        <end position="373"/>
    </location>
</feature>
<dbReference type="AlphaFoldDB" id="R1AUA6"/>
<evidence type="ECO:0000256" key="2">
    <source>
        <dbReference type="ARBA" id="ARBA00022475"/>
    </source>
</evidence>
<reference evidence="8 9" key="1">
    <citation type="journal article" date="2015" name="Geomicrobiol. J.">
        <title>Caldisalinibacter kiritimatiensis gen. nov., sp. nov., a moderately thermohalophilic thiosulfate-reducing bacterium from a hypersaline microbial mat.</title>
        <authorList>
            <person name="Ben Hania W."/>
            <person name="Joseph M."/>
            <person name="Fiebig A."/>
            <person name="Bunk B."/>
            <person name="Klenk H.-P."/>
            <person name="Fardeau M.-L."/>
            <person name="Spring S."/>
        </authorList>
    </citation>
    <scope>NUCLEOTIDE SEQUENCE [LARGE SCALE GENOMIC DNA]</scope>
    <source>
        <strain evidence="8 9">L21-TH-D2</strain>
    </source>
</reference>
<feature type="transmembrane region" description="Helical" evidence="6">
    <location>
        <begin position="254"/>
        <end position="278"/>
    </location>
</feature>
<dbReference type="Proteomes" id="UP000013378">
    <property type="component" value="Unassembled WGS sequence"/>
</dbReference>